<dbReference type="AlphaFoldDB" id="A0A6G1J6B3"/>
<dbReference type="Proteomes" id="UP000799291">
    <property type="component" value="Unassembled WGS sequence"/>
</dbReference>
<evidence type="ECO:0000313" key="8">
    <source>
        <dbReference type="EMBL" id="KAF2685659.1"/>
    </source>
</evidence>
<dbReference type="OrthoDB" id="16079at2759"/>
<dbReference type="InterPro" id="IPR023165">
    <property type="entry name" value="rRNA_Ade_diMease-like_C"/>
</dbReference>
<dbReference type="Gene3D" id="1.10.8.100">
    <property type="entry name" value="Ribosomal RNA adenine dimethylase-like, domain 2"/>
    <property type="match status" value="1"/>
</dbReference>
<evidence type="ECO:0000256" key="7">
    <source>
        <dbReference type="ARBA" id="ARBA00024915"/>
    </source>
</evidence>
<evidence type="ECO:0000256" key="5">
    <source>
        <dbReference type="ARBA" id="ARBA00022691"/>
    </source>
</evidence>
<keyword evidence="5" id="KW-0949">S-adenosyl-L-methionine</keyword>
<keyword evidence="3 8" id="KW-0489">Methyltransferase</keyword>
<dbReference type="PANTHER" id="PTHR11727">
    <property type="entry name" value="DIMETHYLADENOSINE TRANSFERASE"/>
    <property type="match status" value="1"/>
</dbReference>
<dbReference type="GO" id="GO:0032259">
    <property type="term" value="P:methylation"/>
    <property type="evidence" value="ECO:0007669"/>
    <property type="project" value="UniProtKB-KW"/>
</dbReference>
<reference evidence="8" key="1">
    <citation type="journal article" date="2020" name="Stud. Mycol.">
        <title>101 Dothideomycetes genomes: a test case for predicting lifestyles and emergence of pathogens.</title>
        <authorList>
            <person name="Haridas S."/>
            <person name="Albert R."/>
            <person name="Binder M."/>
            <person name="Bloem J."/>
            <person name="Labutti K."/>
            <person name="Salamov A."/>
            <person name="Andreopoulos B."/>
            <person name="Baker S."/>
            <person name="Barry K."/>
            <person name="Bills G."/>
            <person name="Bluhm B."/>
            <person name="Cannon C."/>
            <person name="Castanera R."/>
            <person name="Culley D."/>
            <person name="Daum C."/>
            <person name="Ezra D."/>
            <person name="Gonzalez J."/>
            <person name="Henrissat B."/>
            <person name="Kuo A."/>
            <person name="Liang C."/>
            <person name="Lipzen A."/>
            <person name="Lutzoni F."/>
            <person name="Magnuson J."/>
            <person name="Mondo S."/>
            <person name="Nolan M."/>
            <person name="Ohm R."/>
            <person name="Pangilinan J."/>
            <person name="Park H.-J."/>
            <person name="Ramirez L."/>
            <person name="Alfaro M."/>
            <person name="Sun H."/>
            <person name="Tritt A."/>
            <person name="Yoshinaga Y."/>
            <person name="Zwiers L.-H."/>
            <person name="Turgeon B."/>
            <person name="Goodwin S."/>
            <person name="Spatafora J."/>
            <person name="Crous P."/>
            <person name="Grigoriev I."/>
        </authorList>
    </citation>
    <scope>NUCLEOTIDE SEQUENCE</scope>
    <source>
        <strain evidence="8">CBS 122367</strain>
    </source>
</reference>
<name>A0A6G1J6B3_9PLEO</name>
<proteinExistence type="predicted"/>
<accession>A0A6G1J6B3</accession>
<dbReference type="GO" id="GO:0005759">
    <property type="term" value="C:mitochondrial matrix"/>
    <property type="evidence" value="ECO:0007669"/>
    <property type="project" value="TreeGrafter"/>
</dbReference>
<gene>
    <name evidence="8" type="ORF">K458DRAFT_430400</name>
</gene>
<keyword evidence="6" id="KW-0694">RNA-binding</keyword>
<keyword evidence="9" id="KW-1185">Reference proteome</keyword>
<comment type="subcellular location">
    <subcellularLocation>
        <location evidence="1">Mitochondrion</location>
    </subcellularLocation>
</comment>
<dbReference type="GO" id="GO:0034246">
    <property type="term" value="F:mitochondrial transcription factor activity"/>
    <property type="evidence" value="ECO:0007669"/>
    <property type="project" value="TreeGrafter"/>
</dbReference>
<dbReference type="SUPFAM" id="SSF53335">
    <property type="entry name" value="S-adenosyl-L-methionine-dependent methyltransferases"/>
    <property type="match status" value="1"/>
</dbReference>
<evidence type="ECO:0000256" key="6">
    <source>
        <dbReference type="ARBA" id="ARBA00022884"/>
    </source>
</evidence>
<comment type="function">
    <text evidence="7">Mitochondrial transcription factor that confers selective promoter recognition on the core subunit of the yeast mitochondrial RNA polymerase. Interacts with DNA in a non-specific manner.</text>
</comment>
<dbReference type="GO" id="GO:0006391">
    <property type="term" value="P:transcription initiation at mitochondrial promoter"/>
    <property type="evidence" value="ECO:0007669"/>
    <property type="project" value="TreeGrafter"/>
</dbReference>
<dbReference type="Gene3D" id="3.40.50.150">
    <property type="entry name" value="Vaccinia Virus protein VP39"/>
    <property type="match status" value="1"/>
</dbReference>
<dbReference type="EMBL" id="MU005578">
    <property type="protein sequence ID" value="KAF2685659.1"/>
    <property type="molecule type" value="Genomic_DNA"/>
</dbReference>
<organism evidence="8 9">
    <name type="scientific">Lentithecium fluviatile CBS 122367</name>
    <dbReference type="NCBI Taxonomy" id="1168545"/>
    <lineage>
        <taxon>Eukaryota</taxon>
        <taxon>Fungi</taxon>
        <taxon>Dikarya</taxon>
        <taxon>Ascomycota</taxon>
        <taxon>Pezizomycotina</taxon>
        <taxon>Dothideomycetes</taxon>
        <taxon>Pleosporomycetidae</taxon>
        <taxon>Pleosporales</taxon>
        <taxon>Massarineae</taxon>
        <taxon>Lentitheciaceae</taxon>
        <taxon>Lentithecium</taxon>
    </lineage>
</organism>
<evidence type="ECO:0000256" key="3">
    <source>
        <dbReference type="ARBA" id="ARBA00022603"/>
    </source>
</evidence>
<evidence type="ECO:0000313" key="9">
    <source>
        <dbReference type="Proteomes" id="UP000799291"/>
    </source>
</evidence>
<dbReference type="GO" id="GO:0008168">
    <property type="term" value="F:methyltransferase activity"/>
    <property type="evidence" value="ECO:0007669"/>
    <property type="project" value="UniProtKB-KW"/>
</dbReference>
<dbReference type="InterPro" id="IPR029063">
    <property type="entry name" value="SAM-dependent_MTases_sf"/>
</dbReference>
<evidence type="ECO:0000256" key="1">
    <source>
        <dbReference type="ARBA" id="ARBA00004173"/>
    </source>
</evidence>
<evidence type="ECO:0000256" key="4">
    <source>
        <dbReference type="ARBA" id="ARBA00022679"/>
    </source>
</evidence>
<dbReference type="GO" id="GO:0003723">
    <property type="term" value="F:RNA binding"/>
    <property type="evidence" value="ECO:0007669"/>
    <property type="project" value="UniProtKB-KW"/>
</dbReference>
<evidence type="ECO:0000256" key="2">
    <source>
        <dbReference type="ARBA" id="ARBA00013836"/>
    </source>
</evidence>
<dbReference type="InterPro" id="IPR001737">
    <property type="entry name" value="KsgA/Erm"/>
</dbReference>
<protein>
    <recommendedName>
        <fullName evidence="2">Mitochondrial transcription factor 1</fullName>
    </recommendedName>
</protein>
<sequence length="639" mass="72168">MLCRPRVPTLPCLRWPFGVRNASGSKRRNKEKGHWNPERLPTSSKYPLSTELSIRPVDADRPVHSVGYFPADTIFSTPWNLFARTQIVSPDLCDDVIKYIGPTLERHKGCDILDLNPGAGLWSRKLHDFLQPRSHVLVDSSPEMWDRWLRPLLEAPGSTYKLIQGDVTKIETITQLVEDGAFPHQQRVQPGEDGCQRPNDSLLVTGSLLWDPKLPGFGFDSMGKQLILQFAERAWSNQLFHVFGPVRSLFWMAHDAKSIIPRSEMQRGKYDLFLDALTTNTEVVTGEHTPRLAGRGTSGRTPQSELESLVGAMRRGRDRGMELPAHRRENVHDFADDIAKLTDGTGVMNSADMLEYLKEQEYSGKSTAGINLESFIESYRVEKELEENPGMFQMERASPGARGRARVTAEGKRVATLRASVTRAKKIASEIEKLTNLGEDIYKLECKIMGLEDGARKKAELAKLPIMEEELAAGVNRLPPAHRSAVLSEIDDRLAIRSPVPRLAWDSRPFEPLIMKPEEVWPPIAVSLVDSTPRPLTSGKTPEWYDWLQDFAVGLFEIPSISVHQALENLQHGASELVAKAPSLTDPKRGGRLSMHNLRVRMLTVEMVEELCQAYREWPFRNPQTNHTRFFRSKVQQHS</sequence>
<keyword evidence="4 8" id="KW-0808">Transferase</keyword>
<dbReference type="GO" id="GO:0034245">
    <property type="term" value="C:mitochondrial DNA-directed RNA polymerase complex"/>
    <property type="evidence" value="ECO:0007669"/>
    <property type="project" value="TreeGrafter"/>
</dbReference>
<dbReference type="PANTHER" id="PTHR11727:SF17">
    <property type="entry name" value="DIMETHYLADENOSINE TRANSFERASE 1, MITOCHONDRIAL"/>
    <property type="match status" value="1"/>
</dbReference>